<proteinExistence type="predicted"/>
<dbReference type="EMBL" id="CP082237">
    <property type="protein sequence ID" value="QZT34957.1"/>
    <property type="molecule type" value="Genomic_DNA"/>
</dbReference>
<sequence length="285" mass="32003">MLLTSALTLGGLCLLSKGYWNTFHPEVKHIRLKTVHNFGAKQMRILHLSDIHIEKLSVTPEKVIQLAGKETYDFIALTGDYLDKVKSIDPFIQFLKGITQIPTRFGIYAVWGNHDWVIGPHLPRLKQKMESLGVTVLCNESVTTRHSGGQLHIIGIDDHHSGHSNVEQAFQDVPENGFRLVLTHDPLIVNHMPYPFDYLLCGHLHSGQIYYPLPLHSLTWGIKPFRKHLCGLHRSRQGTYYISGGLGQTGANLRIGCRPEITIHHIEQVSQSNQAAADERVAHAG</sequence>
<dbReference type="InterPro" id="IPR051158">
    <property type="entry name" value="Metallophosphoesterase_sf"/>
</dbReference>
<dbReference type="Pfam" id="PF00149">
    <property type="entry name" value="Metallophos"/>
    <property type="match status" value="1"/>
</dbReference>
<dbReference type="InterPro" id="IPR004843">
    <property type="entry name" value="Calcineurin-like_PHP"/>
</dbReference>
<evidence type="ECO:0000313" key="5">
    <source>
        <dbReference type="EMBL" id="QZT34957.1"/>
    </source>
</evidence>
<dbReference type="Proteomes" id="UP000010716">
    <property type="component" value="Unassembled WGS sequence"/>
</dbReference>
<dbReference type="GO" id="GO:0046872">
    <property type="term" value="F:metal ion binding"/>
    <property type="evidence" value="ECO:0007669"/>
    <property type="project" value="UniProtKB-KW"/>
</dbReference>
<reference evidence="5" key="3">
    <citation type="submission" date="2021-08" db="EMBL/GenBank/DDBJ databases">
        <authorList>
            <person name="de Jong S."/>
            <person name="van den Broek M."/>
            <person name="Merkel A."/>
            <person name="de la Torre Cortes P."/>
            <person name="Kalamorz F."/>
            <person name="Cook G."/>
            <person name="van Loosdrecht M."/>
            <person name="McMillan D."/>
        </authorList>
    </citation>
    <scope>NUCLEOTIDE SEQUENCE</scope>
    <source>
        <strain evidence="5">TA2.A1</strain>
    </source>
</reference>
<dbReference type="Gene3D" id="3.60.21.10">
    <property type="match status" value="1"/>
</dbReference>
<evidence type="ECO:0000259" key="3">
    <source>
        <dbReference type="Pfam" id="PF00149"/>
    </source>
</evidence>
<dbReference type="RefSeq" id="WP_007505719.1">
    <property type="nucleotide sequence ID" value="NZ_AFCE01000155.1"/>
</dbReference>
<dbReference type="InterPro" id="IPR029052">
    <property type="entry name" value="Metallo-depent_PP-like"/>
</dbReference>
<dbReference type="Proteomes" id="UP000825179">
    <property type="component" value="Chromosome"/>
</dbReference>
<dbReference type="GO" id="GO:0008758">
    <property type="term" value="F:UDP-2,3-diacylglucosamine hydrolase activity"/>
    <property type="evidence" value="ECO:0007669"/>
    <property type="project" value="TreeGrafter"/>
</dbReference>
<dbReference type="eggNOG" id="COG1408">
    <property type="taxonomic scope" value="Bacteria"/>
</dbReference>
<dbReference type="OrthoDB" id="9780884at2"/>
<dbReference type="PANTHER" id="PTHR31302:SF31">
    <property type="entry name" value="PHOSPHODIESTERASE YAEI"/>
    <property type="match status" value="1"/>
</dbReference>
<feature type="domain" description="Calcineurin-like phosphoesterase" evidence="3">
    <location>
        <begin position="43"/>
        <end position="206"/>
    </location>
</feature>
<dbReference type="KEGG" id="cthu:HUR95_06870"/>
<evidence type="ECO:0000256" key="2">
    <source>
        <dbReference type="ARBA" id="ARBA00022801"/>
    </source>
</evidence>
<protein>
    <submittedName>
        <fullName evidence="4">Metallophosphoesterase</fullName>
    </submittedName>
</protein>
<dbReference type="SUPFAM" id="SSF56300">
    <property type="entry name" value="Metallo-dependent phosphatases"/>
    <property type="match status" value="1"/>
</dbReference>
<reference evidence="4 6" key="1">
    <citation type="journal article" date="2011" name="J. Bacteriol.">
        <title>Draft genome sequence of the thermoalkaliphilic Caldalkalibacillus thermarum strain TA2.A1.</title>
        <authorList>
            <person name="Kalamorz F."/>
            <person name="Keis S."/>
            <person name="McMillan D.G."/>
            <person name="Olsson K."/>
            <person name="Stanton J.A."/>
            <person name="Stockwell P."/>
            <person name="Black M.A."/>
            <person name="Klingeman D.M."/>
            <person name="Land M.L."/>
            <person name="Han C.S."/>
            <person name="Martin S.L."/>
            <person name="Becher S.A."/>
            <person name="Peddie C.J."/>
            <person name="Morgan H.W."/>
            <person name="Matthies D."/>
            <person name="Preiss L."/>
            <person name="Meier T."/>
            <person name="Brown S.D."/>
            <person name="Cook G.M."/>
        </authorList>
    </citation>
    <scope>NUCLEOTIDE SEQUENCE [LARGE SCALE GENOMIC DNA]</scope>
    <source>
        <strain evidence="4 6">TA2.A1</strain>
    </source>
</reference>
<reference evidence="5 7" key="2">
    <citation type="journal article" date="2020" name="Extremophiles">
        <title>Genomic analysis of Caldalkalibacillus thermarum TA2.A1 reveals aerobic alkaliphilic metabolism and evolutionary hallmarks linking alkaliphilic bacteria and plant life.</title>
        <authorList>
            <person name="de Jong S.I."/>
            <person name="van den Broek M.A."/>
            <person name="Merkel A.Y."/>
            <person name="de la Torre Cortes P."/>
            <person name="Kalamorz F."/>
            <person name="Cook G.M."/>
            <person name="van Loosdrecht M.C.M."/>
            <person name="McMillan D.G.G."/>
        </authorList>
    </citation>
    <scope>NUCLEOTIDE SEQUENCE [LARGE SCALE GENOMIC DNA]</scope>
    <source>
        <strain evidence="5 7">TA2.A1</strain>
    </source>
</reference>
<evidence type="ECO:0000256" key="1">
    <source>
        <dbReference type="ARBA" id="ARBA00022723"/>
    </source>
</evidence>
<dbReference type="GO" id="GO:0016020">
    <property type="term" value="C:membrane"/>
    <property type="evidence" value="ECO:0007669"/>
    <property type="project" value="GOC"/>
</dbReference>
<gene>
    <name evidence="4" type="ORF">CathTA2_2365</name>
    <name evidence="5" type="ORF">HUR95_06870</name>
</gene>
<evidence type="ECO:0000313" key="4">
    <source>
        <dbReference type="EMBL" id="EGL82130.1"/>
    </source>
</evidence>
<dbReference type="GO" id="GO:0009245">
    <property type="term" value="P:lipid A biosynthetic process"/>
    <property type="evidence" value="ECO:0007669"/>
    <property type="project" value="TreeGrafter"/>
</dbReference>
<accession>F5L956</accession>
<evidence type="ECO:0000313" key="7">
    <source>
        <dbReference type="Proteomes" id="UP000825179"/>
    </source>
</evidence>
<keyword evidence="7" id="KW-1185">Reference proteome</keyword>
<dbReference type="PANTHER" id="PTHR31302">
    <property type="entry name" value="TRANSMEMBRANE PROTEIN WITH METALLOPHOSPHOESTERASE DOMAIN-RELATED"/>
    <property type="match status" value="1"/>
</dbReference>
<keyword evidence="2" id="KW-0378">Hydrolase</keyword>
<organism evidence="4 6">
    <name type="scientific">Caldalkalibacillus thermarum (strain TA2.A1)</name>
    <dbReference type="NCBI Taxonomy" id="986075"/>
    <lineage>
        <taxon>Bacteria</taxon>
        <taxon>Bacillati</taxon>
        <taxon>Bacillota</taxon>
        <taxon>Bacilli</taxon>
        <taxon>Bacillales</taxon>
        <taxon>Bacillaceae</taxon>
        <taxon>Caldalkalibacillus</taxon>
    </lineage>
</organism>
<evidence type="ECO:0000313" key="6">
    <source>
        <dbReference type="Proteomes" id="UP000010716"/>
    </source>
</evidence>
<keyword evidence="1" id="KW-0479">Metal-binding</keyword>
<dbReference type="AlphaFoldDB" id="F5L956"/>
<dbReference type="EMBL" id="AFCE01000155">
    <property type="protein sequence ID" value="EGL82130.1"/>
    <property type="molecule type" value="Genomic_DNA"/>
</dbReference>
<name>F5L956_CALTT</name>